<gene>
    <name evidence="2" type="ORF">K0O23_19610</name>
</gene>
<dbReference type="Pfam" id="PF00581">
    <property type="entry name" value="Rhodanese"/>
    <property type="match status" value="1"/>
</dbReference>
<dbReference type="SMART" id="SM00450">
    <property type="entry name" value="RHOD"/>
    <property type="match status" value="1"/>
</dbReference>
<sequence length="132" mass="14786">MKMIILSILTSLLFSCSEPQQDLARVKQLTPKEFKAQKMNSKSVLLDVRTPEEFAGGYLEGAENADFRGGEFEKKMQGWDKDKVYYLYCASGNRSGKAAELMREAGFEHIYNIGGYSTLKEAGLPTEGESNR</sequence>
<accession>A0ABS7CZN3</accession>
<dbReference type="CDD" id="cd00158">
    <property type="entry name" value="RHOD"/>
    <property type="match status" value="1"/>
</dbReference>
<dbReference type="RefSeq" id="WP_219879159.1">
    <property type="nucleotide sequence ID" value="NZ_JAHYXK010000033.1"/>
</dbReference>
<dbReference type="Proteomes" id="UP000813018">
    <property type="component" value="Unassembled WGS sequence"/>
</dbReference>
<dbReference type="InterPro" id="IPR050229">
    <property type="entry name" value="GlpE_sulfurtransferase"/>
</dbReference>
<dbReference type="PANTHER" id="PTHR43031:SF1">
    <property type="entry name" value="PYRIDINE NUCLEOTIDE-DISULPHIDE OXIDOREDUCTASE"/>
    <property type="match status" value="1"/>
</dbReference>
<evidence type="ECO:0000313" key="2">
    <source>
        <dbReference type="EMBL" id="MBW7469286.1"/>
    </source>
</evidence>
<evidence type="ECO:0000259" key="1">
    <source>
        <dbReference type="PROSITE" id="PS50206"/>
    </source>
</evidence>
<dbReference type="SUPFAM" id="SSF52821">
    <property type="entry name" value="Rhodanese/Cell cycle control phosphatase"/>
    <property type="match status" value="1"/>
</dbReference>
<reference evidence="2 3" key="1">
    <citation type="journal article" date="2016" name="Int. J. Syst. Evol. Microbiol.">
        <title>Pontibacter aydingkolensis sp. nov., isolated from soil of a salt lake.</title>
        <authorList>
            <person name="Osman G."/>
            <person name="Zhang T."/>
            <person name="Lou K."/>
            <person name="Gao Y."/>
            <person name="Chang W."/>
            <person name="Lin Q."/>
            <person name="Yang H.M."/>
            <person name="Huo X.D."/>
            <person name="Wang N."/>
        </authorList>
    </citation>
    <scope>NUCLEOTIDE SEQUENCE [LARGE SCALE GENOMIC DNA]</scope>
    <source>
        <strain evidence="2 3">KACC 19255</strain>
    </source>
</reference>
<dbReference type="PANTHER" id="PTHR43031">
    <property type="entry name" value="FAD-DEPENDENT OXIDOREDUCTASE"/>
    <property type="match status" value="1"/>
</dbReference>
<organism evidence="2 3">
    <name type="scientific">Pontibacter aydingkolensis</name>
    <dbReference type="NCBI Taxonomy" id="1911536"/>
    <lineage>
        <taxon>Bacteria</taxon>
        <taxon>Pseudomonadati</taxon>
        <taxon>Bacteroidota</taxon>
        <taxon>Cytophagia</taxon>
        <taxon>Cytophagales</taxon>
        <taxon>Hymenobacteraceae</taxon>
        <taxon>Pontibacter</taxon>
    </lineage>
</organism>
<dbReference type="PROSITE" id="PS50206">
    <property type="entry name" value="RHODANESE_3"/>
    <property type="match status" value="1"/>
</dbReference>
<dbReference type="InterPro" id="IPR001763">
    <property type="entry name" value="Rhodanese-like_dom"/>
</dbReference>
<keyword evidence="3" id="KW-1185">Reference proteome</keyword>
<dbReference type="PROSITE" id="PS51257">
    <property type="entry name" value="PROKAR_LIPOPROTEIN"/>
    <property type="match status" value="1"/>
</dbReference>
<dbReference type="InterPro" id="IPR036873">
    <property type="entry name" value="Rhodanese-like_dom_sf"/>
</dbReference>
<protein>
    <submittedName>
        <fullName evidence="2">Rhodanese-like domain-containing protein</fullName>
    </submittedName>
</protein>
<proteinExistence type="predicted"/>
<dbReference type="Gene3D" id="3.40.250.10">
    <property type="entry name" value="Rhodanese-like domain"/>
    <property type="match status" value="1"/>
</dbReference>
<name>A0ABS7CZN3_9BACT</name>
<feature type="domain" description="Rhodanese" evidence="1">
    <location>
        <begin position="39"/>
        <end position="128"/>
    </location>
</feature>
<dbReference type="EMBL" id="JAHYXK010000033">
    <property type="protein sequence ID" value="MBW7469286.1"/>
    <property type="molecule type" value="Genomic_DNA"/>
</dbReference>
<comment type="caution">
    <text evidence="2">The sequence shown here is derived from an EMBL/GenBank/DDBJ whole genome shotgun (WGS) entry which is preliminary data.</text>
</comment>
<evidence type="ECO:0000313" key="3">
    <source>
        <dbReference type="Proteomes" id="UP000813018"/>
    </source>
</evidence>